<protein>
    <recommendedName>
        <fullName evidence="5">5-formyltetrahydrofolate cyclo-ligase</fullName>
        <ecNumber evidence="5">6.3.3.2</ecNumber>
    </recommendedName>
</protein>
<reference evidence="6 7" key="1">
    <citation type="journal article" date="2016" name="Nat. Commun.">
        <title>Thousands of microbial genomes shed light on interconnected biogeochemical processes in an aquifer system.</title>
        <authorList>
            <person name="Anantharaman K."/>
            <person name="Brown C.T."/>
            <person name="Hug L.A."/>
            <person name="Sharon I."/>
            <person name="Castelle C.J."/>
            <person name="Probst A.J."/>
            <person name="Thomas B.C."/>
            <person name="Singh A."/>
            <person name="Wilkins M.J."/>
            <person name="Karaoz U."/>
            <person name="Brodie E.L."/>
            <person name="Williams K.H."/>
            <person name="Hubbard S.S."/>
            <person name="Banfield J.F."/>
        </authorList>
    </citation>
    <scope>NUCLEOTIDE SEQUENCE [LARGE SCALE GENOMIC DNA]</scope>
</reference>
<dbReference type="SUPFAM" id="SSF100950">
    <property type="entry name" value="NagB/RpiA/CoA transferase-like"/>
    <property type="match status" value="1"/>
</dbReference>
<comment type="catalytic activity">
    <reaction evidence="5">
        <text>(6S)-5-formyl-5,6,7,8-tetrahydrofolate + ATP = (6R)-5,10-methenyltetrahydrofolate + ADP + phosphate</text>
        <dbReference type="Rhea" id="RHEA:10488"/>
        <dbReference type="ChEBI" id="CHEBI:30616"/>
        <dbReference type="ChEBI" id="CHEBI:43474"/>
        <dbReference type="ChEBI" id="CHEBI:57455"/>
        <dbReference type="ChEBI" id="CHEBI:57457"/>
        <dbReference type="ChEBI" id="CHEBI:456216"/>
        <dbReference type="EC" id="6.3.3.2"/>
    </reaction>
</comment>
<organism evidence="6 7">
    <name type="scientific">Candidatus Raymondbacteria bacterium RIFOXYD12_FULL_49_13</name>
    <dbReference type="NCBI Taxonomy" id="1817890"/>
    <lineage>
        <taxon>Bacteria</taxon>
        <taxon>Raymondiibacteriota</taxon>
    </lineage>
</organism>
<evidence type="ECO:0000313" key="6">
    <source>
        <dbReference type="EMBL" id="OGK07161.1"/>
    </source>
</evidence>
<evidence type="ECO:0000256" key="5">
    <source>
        <dbReference type="RuleBase" id="RU361279"/>
    </source>
</evidence>
<accession>A0A1F7FKP1</accession>
<dbReference type="GO" id="GO:0030272">
    <property type="term" value="F:5-formyltetrahydrofolate cyclo-ligase activity"/>
    <property type="evidence" value="ECO:0007669"/>
    <property type="project" value="UniProtKB-EC"/>
</dbReference>
<keyword evidence="5" id="KW-0479">Metal-binding</keyword>
<comment type="similarity">
    <text evidence="1 5">Belongs to the 5-formyltetrahydrofolate cyclo-ligase family.</text>
</comment>
<evidence type="ECO:0000256" key="1">
    <source>
        <dbReference type="ARBA" id="ARBA00010638"/>
    </source>
</evidence>
<evidence type="ECO:0000313" key="7">
    <source>
        <dbReference type="Proteomes" id="UP000179243"/>
    </source>
</evidence>
<dbReference type="PANTHER" id="PTHR23407:SF1">
    <property type="entry name" value="5-FORMYLTETRAHYDROFOLATE CYCLO-LIGASE"/>
    <property type="match status" value="1"/>
</dbReference>
<feature type="binding site" evidence="4">
    <location>
        <position position="64"/>
    </location>
    <ligand>
        <name>substrate</name>
    </ligand>
</feature>
<evidence type="ECO:0000256" key="3">
    <source>
        <dbReference type="ARBA" id="ARBA00022840"/>
    </source>
</evidence>
<evidence type="ECO:0000256" key="4">
    <source>
        <dbReference type="PIRSR" id="PIRSR006806-1"/>
    </source>
</evidence>
<dbReference type="Proteomes" id="UP000179243">
    <property type="component" value="Unassembled WGS sequence"/>
</dbReference>
<proteinExistence type="inferred from homology"/>
<dbReference type="InterPro" id="IPR037171">
    <property type="entry name" value="NagB/RpiA_transferase-like"/>
</dbReference>
<dbReference type="GO" id="GO:0035999">
    <property type="term" value="P:tetrahydrofolate interconversion"/>
    <property type="evidence" value="ECO:0007669"/>
    <property type="project" value="TreeGrafter"/>
</dbReference>
<evidence type="ECO:0000256" key="2">
    <source>
        <dbReference type="ARBA" id="ARBA00022741"/>
    </source>
</evidence>
<dbReference type="EMBL" id="MFYX01000013">
    <property type="protein sequence ID" value="OGK07161.1"/>
    <property type="molecule type" value="Genomic_DNA"/>
</dbReference>
<comment type="cofactor">
    <cofactor evidence="5">
        <name>Mg(2+)</name>
        <dbReference type="ChEBI" id="CHEBI:18420"/>
    </cofactor>
</comment>
<keyword evidence="2 4" id="KW-0547">Nucleotide-binding</keyword>
<dbReference type="InterPro" id="IPR024185">
    <property type="entry name" value="FTHF_cligase-like_sf"/>
</dbReference>
<dbReference type="PIRSF" id="PIRSF006806">
    <property type="entry name" value="FTHF_cligase"/>
    <property type="match status" value="1"/>
</dbReference>
<name>A0A1F7FKP1_UNCRA</name>
<dbReference type="EC" id="6.3.3.2" evidence="5"/>
<dbReference type="Gene3D" id="3.40.50.10420">
    <property type="entry name" value="NagB/RpiA/CoA transferase-like"/>
    <property type="match status" value="1"/>
</dbReference>
<dbReference type="NCBIfam" id="TIGR02727">
    <property type="entry name" value="MTHFS_bact"/>
    <property type="match status" value="1"/>
</dbReference>
<keyword evidence="5" id="KW-0460">Magnesium</keyword>
<feature type="binding site" evidence="4">
    <location>
        <position position="69"/>
    </location>
    <ligand>
        <name>substrate</name>
    </ligand>
</feature>
<dbReference type="AlphaFoldDB" id="A0A1F7FKP1"/>
<dbReference type="PANTHER" id="PTHR23407">
    <property type="entry name" value="ATPASE INHIBITOR/5-FORMYLTETRAHYDROFOLATE CYCLO-LIGASE"/>
    <property type="match status" value="1"/>
</dbReference>
<feature type="binding site" evidence="4">
    <location>
        <begin position="18"/>
        <end position="22"/>
    </location>
    <ligand>
        <name>ATP</name>
        <dbReference type="ChEBI" id="CHEBI:30616"/>
    </ligand>
</feature>
<keyword evidence="6" id="KW-0436">Ligase</keyword>
<dbReference type="GO" id="GO:0009396">
    <property type="term" value="P:folic acid-containing compound biosynthetic process"/>
    <property type="evidence" value="ECO:0007669"/>
    <property type="project" value="TreeGrafter"/>
</dbReference>
<sequence length="210" mass="23778">MAITEPPHDEKKIRTTERESIRRNCLRLAKELSIEERARQSAEITVKITSHPAYAAARTLFCFMSLPEEVDTQPLIRNALTAGKSVCIPYCIKETGELRAAYISDIDADCAPGAYQIPEPIEKLRIPSAPLLIDLFIVPGVSFDRNRTRMGRGMGYFDRFLSPLEGKKPLWGIAFNEQIYAYYIPKEEHDVPMDLVFSPLETIEAPNYGK</sequence>
<dbReference type="GO" id="GO:0046872">
    <property type="term" value="F:metal ion binding"/>
    <property type="evidence" value="ECO:0007669"/>
    <property type="project" value="UniProtKB-KW"/>
</dbReference>
<gene>
    <name evidence="6" type="ORF">A2519_09235</name>
</gene>
<dbReference type="GO" id="GO:0005524">
    <property type="term" value="F:ATP binding"/>
    <property type="evidence" value="ECO:0007669"/>
    <property type="project" value="UniProtKB-KW"/>
</dbReference>
<dbReference type="Pfam" id="PF01812">
    <property type="entry name" value="5-FTHF_cyc-lig"/>
    <property type="match status" value="1"/>
</dbReference>
<keyword evidence="3 4" id="KW-0067">ATP-binding</keyword>
<comment type="caution">
    <text evidence="6">The sequence shown here is derived from an EMBL/GenBank/DDBJ whole genome shotgun (WGS) entry which is preliminary data.</text>
</comment>
<dbReference type="InterPro" id="IPR002698">
    <property type="entry name" value="FTHF_cligase"/>
</dbReference>